<evidence type="ECO:0000313" key="15">
    <source>
        <dbReference type="Proteomes" id="UP000789759"/>
    </source>
</evidence>
<proteinExistence type="inferred from homology"/>
<keyword evidence="5 13" id="KW-0560">Oxidoreductase</keyword>
<evidence type="ECO:0000256" key="6">
    <source>
        <dbReference type="ARBA" id="ARBA00023004"/>
    </source>
</evidence>
<name>A0A9N9KCH7_9GLOM</name>
<keyword evidence="8" id="KW-0472">Membrane</keyword>
<dbReference type="GO" id="GO:0005506">
    <property type="term" value="F:iron ion binding"/>
    <property type="evidence" value="ECO:0007669"/>
    <property type="project" value="InterPro"/>
</dbReference>
<evidence type="ECO:0000256" key="9">
    <source>
        <dbReference type="ARBA" id="ARBA00038885"/>
    </source>
</evidence>
<evidence type="ECO:0000256" key="13">
    <source>
        <dbReference type="RuleBase" id="RU000461"/>
    </source>
</evidence>
<dbReference type="InterPro" id="IPR050196">
    <property type="entry name" value="Cytochrome_P450_Monoox"/>
</dbReference>
<dbReference type="EC" id="1.14.14.14" evidence="9"/>
<dbReference type="InterPro" id="IPR036396">
    <property type="entry name" value="Cyt_P450_sf"/>
</dbReference>
<reference evidence="14" key="1">
    <citation type="submission" date="2021-06" db="EMBL/GenBank/DDBJ databases">
        <authorList>
            <person name="Kallberg Y."/>
            <person name="Tangrot J."/>
            <person name="Rosling A."/>
        </authorList>
    </citation>
    <scope>NUCLEOTIDE SEQUENCE</scope>
    <source>
        <strain evidence="14">FL966</strain>
    </source>
</reference>
<dbReference type="InterPro" id="IPR002401">
    <property type="entry name" value="Cyt_P450_E_grp-I"/>
</dbReference>
<gene>
    <name evidence="14" type="ORF">CPELLU_LOCUS19712</name>
</gene>
<comment type="cofactor">
    <cofactor evidence="1 12">
        <name>heme</name>
        <dbReference type="ChEBI" id="CHEBI:30413"/>
    </cofactor>
</comment>
<keyword evidence="4 12" id="KW-0479">Metal-binding</keyword>
<keyword evidence="15" id="KW-1185">Reference proteome</keyword>
<dbReference type="SUPFAM" id="SSF48264">
    <property type="entry name" value="Cytochrome P450"/>
    <property type="match status" value="1"/>
</dbReference>
<dbReference type="PROSITE" id="PS00086">
    <property type="entry name" value="CYTOCHROME_P450"/>
    <property type="match status" value="1"/>
</dbReference>
<evidence type="ECO:0000256" key="11">
    <source>
        <dbReference type="ARBA" id="ARBA00043174"/>
    </source>
</evidence>
<evidence type="ECO:0000256" key="8">
    <source>
        <dbReference type="ARBA" id="ARBA00023136"/>
    </source>
</evidence>
<evidence type="ECO:0000256" key="5">
    <source>
        <dbReference type="ARBA" id="ARBA00023002"/>
    </source>
</evidence>
<feature type="non-terminal residue" evidence="14">
    <location>
        <position position="222"/>
    </location>
</feature>
<sequence length="222" mass="25219">GAELDSSLLDLLTAHTLKDSESENVDNVNFITAEEVHGLTRDIVMGGTDVMPSATSFLLYSIVKNSKVLAKIHKEIDEVFGPNSTIELTFEKLENCHYIEAVVKETLRHATLLPMSVIISDEEENIAGYNWPSGTKIWLDHQTLNNNSEYWDDPETFNPDRFLSKDKISELQKIAYNPFGCGTRTCVGRLMALNMMKSIVVLFFSKYNMELVKSNEKIKYHY</sequence>
<evidence type="ECO:0000256" key="7">
    <source>
        <dbReference type="ARBA" id="ARBA00023033"/>
    </source>
</evidence>
<keyword evidence="6 12" id="KW-0408">Iron</keyword>
<comment type="subcellular location">
    <subcellularLocation>
        <location evidence="2">Membrane</location>
    </subcellularLocation>
</comment>
<dbReference type="Gene3D" id="1.10.630.10">
    <property type="entry name" value="Cytochrome P450"/>
    <property type="match status" value="1"/>
</dbReference>
<evidence type="ECO:0000256" key="4">
    <source>
        <dbReference type="ARBA" id="ARBA00022723"/>
    </source>
</evidence>
<comment type="caution">
    <text evidence="14">The sequence shown here is derived from an EMBL/GenBank/DDBJ whole genome shotgun (WGS) entry which is preliminary data.</text>
</comment>
<dbReference type="GO" id="GO:0020037">
    <property type="term" value="F:heme binding"/>
    <property type="evidence" value="ECO:0007669"/>
    <property type="project" value="InterPro"/>
</dbReference>
<dbReference type="Proteomes" id="UP000789759">
    <property type="component" value="Unassembled WGS sequence"/>
</dbReference>
<evidence type="ECO:0000313" key="14">
    <source>
        <dbReference type="EMBL" id="CAG8821245.1"/>
    </source>
</evidence>
<comment type="similarity">
    <text evidence="3 13">Belongs to the cytochrome P450 family.</text>
</comment>
<evidence type="ECO:0000256" key="12">
    <source>
        <dbReference type="PIRSR" id="PIRSR602401-1"/>
    </source>
</evidence>
<accession>A0A9N9KCH7</accession>
<protein>
    <recommendedName>
        <fullName evidence="9">aromatase</fullName>
        <ecNumber evidence="9">1.14.14.14</ecNumber>
    </recommendedName>
    <alternativeName>
        <fullName evidence="11">Cytochrome P-450AROM</fullName>
    </alternativeName>
    <alternativeName>
        <fullName evidence="10">Estrogen synthase</fullName>
    </alternativeName>
</protein>
<dbReference type="GO" id="GO:0016020">
    <property type="term" value="C:membrane"/>
    <property type="evidence" value="ECO:0007669"/>
    <property type="project" value="UniProtKB-SubCell"/>
</dbReference>
<dbReference type="OrthoDB" id="1470350at2759"/>
<evidence type="ECO:0000256" key="1">
    <source>
        <dbReference type="ARBA" id="ARBA00001971"/>
    </source>
</evidence>
<feature type="non-terminal residue" evidence="14">
    <location>
        <position position="1"/>
    </location>
</feature>
<keyword evidence="7 13" id="KW-0503">Monooxygenase</keyword>
<evidence type="ECO:0000256" key="2">
    <source>
        <dbReference type="ARBA" id="ARBA00004370"/>
    </source>
</evidence>
<dbReference type="InterPro" id="IPR001128">
    <property type="entry name" value="Cyt_P450"/>
</dbReference>
<dbReference type="PRINTS" id="PR00463">
    <property type="entry name" value="EP450I"/>
</dbReference>
<dbReference type="GO" id="GO:0070330">
    <property type="term" value="F:aromatase activity"/>
    <property type="evidence" value="ECO:0007669"/>
    <property type="project" value="UniProtKB-EC"/>
</dbReference>
<evidence type="ECO:0000256" key="10">
    <source>
        <dbReference type="ARBA" id="ARBA00042499"/>
    </source>
</evidence>
<feature type="binding site" description="axial binding residue" evidence="12">
    <location>
        <position position="186"/>
    </location>
    <ligand>
        <name>heme</name>
        <dbReference type="ChEBI" id="CHEBI:30413"/>
    </ligand>
    <ligandPart>
        <name>Fe</name>
        <dbReference type="ChEBI" id="CHEBI:18248"/>
    </ligandPart>
</feature>
<dbReference type="Pfam" id="PF00067">
    <property type="entry name" value="p450"/>
    <property type="match status" value="1"/>
</dbReference>
<dbReference type="AlphaFoldDB" id="A0A9N9KCH7"/>
<dbReference type="PANTHER" id="PTHR24291:SF43">
    <property type="entry name" value="AROMATASE"/>
    <property type="match status" value="1"/>
</dbReference>
<keyword evidence="12 13" id="KW-0349">Heme</keyword>
<dbReference type="InterPro" id="IPR017972">
    <property type="entry name" value="Cyt_P450_CS"/>
</dbReference>
<organism evidence="14 15">
    <name type="scientific">Cetraspora pellucida</name>
    <dbReference type="NCBI Taxonomy" id="1433469"/>
    <lineage>
        <taxon>Eukaryota</taxon>
        <taxon>Fungi</taxon>
        <taxon>Fungi incertae sedis</taxon>
        <taxon>Mucoromycota</taxon>
        <taxon>Glomeromycotina</taxon>
        <taxon>Glomeromycetes</taxon>
        <taxon>Diversisporales</taxon>
        <taxon>Gigasporaceae</taxon>
        <taxon>Cetraspora</taxon>
    </lineage>
</organism>
<dbReference type="PRINTS" id="PR00385">
    <property type="entry name" value="P450"/>
</dbReference>
<dbReference type="EMBL" id="CAJVQA010050201">
    <property type="protein sequence ID" value="CAG8821245.1"/>
    <property type="molecule type" value="Genomic_DNA"/>
</dbReference>
<dbReference type="PANTHER" id="PTHR24291">
    <property type="entry name" value="CYTOCHROME P450 FAMILY 4"/>
    <property type="match status" value="1"/>
</dbReference>
<evidence type="ECO:0000256" key="3">
    <source>
        <dbReference type="ARBA" id="ARBA00010617"/>
    </source>
</evidence>